<dbReference type="GO" id="GO:0015421">
    <property type="term" value="F:ABC-type oligopeptide transporter activity"/>
    <property type="evidence" value="ECO:0007669"/>
    <property type="project" value="TreeGrafter"/>
</dbReference>
<dbReference type="GO" id="GO:0016887">
    <property type="term" value="F:ATP hydrolysis activity"/>
    <property type="evidence" value="ECO:0007669"/>
    <property type="project" value="InterPro"/>
</dbReference>
<feature type="domain" description="ABC transporter" evidence="10">
    <location>
        <begin position="339"/>
        <end position="575"/>
    </location>
</feature>
<dbReference type="Gene3D" id="1.20.1560.10">
    <property type="entry name" value="ABC transporter type 1, transmembrane domain"/>
    <property type="match status" value="1"/>
</dbReference>
<dbReference type="PROSITE" id="PS50929">
    <property type="entry name" value="ABC_TM1F"/>
    <property type="match status" value="1"/>
</dbReference>
<evidence type="ECO:0000313" key="12">
    <source>
        <dbReference type="EMBL" id="ASA21578.1"/>
    </source>
</evidence>
<dbReference type="Pfam" id="PF00005">
    <property type="entry name" value="ABC_tran"/>
    <property type="match status" value="1"/>
</dbReference>
<dbReference type="CDD" id="cd18548">
    <property type="entry name" value="ABC_6TM_Tm287_like"/>
    <property type="match status" value="1"/>
</dbReference>
<dbReference type="InterPro" id="IPR027417">
    <property type="entry name" value="P-loop_NTPase"/>
</dbReference>
<feature type="transmembrane region" description="Helical" evidence="9">
    <location>
        <begin position="154"/>
        <end position="180"/>
    </location>
</feature>
<evidence type="ECO:0000256" key="5">
    <source>
        <dbReference type="ARBA" id="ARBA00022741"/>
    </source>
</evidence>
<evidence type="ECO:0000256" key="8">
    <source>
        <dbReference type="ARBA" id="ARBA00023136"/>
    </source>
</evidence>
<dbReference type="Proteomes" id="UP000249890">
    <property type="component" value="Chromosome"/>
</dbReference>
<dbReference type="EMBL" id="CP021780">
    <property type="protein sequence ID" value="ASA21578.1"/>
    <property type="molecule type" value="Genomic_DNA"/>
</dbReference>
<feature type="transmembrane region" description="Helical" evidence="9">
    <location>
        <begin position="245"/>
        <end position="265"/>
    </location>
</feature>
<protein>
    <submittedName>
        <fullName evidence="12">Multidrug ABC transporter ATP-binding protein</fullName>
    </submittedName>
</protein>
<evidence type="ECO:0000256" key="4">
    <source>
        <dbReference type="ARBA" id="ARBA00022692"/>
    </source>
</evidence>
<feature type="transmembrane region" description="Helical" evidence="9">
    <location>
        <begin position="285"/>
        <end position="303"/>
    </location>
</feature>
<keyword evidence="2" id="KW-0813">Transport</keyword>
<keyword evidence="6 12" id="KW-0067">ATP-binding</keyword>
<evidence type="ECO:0000313" key="13">
    <source>
        <dbReference type="Proteomes" id="UP000249890"/>
    </source>
</evidence>
<dbReference type="OrthoDB" id="9770415at2"/>
<dbReference type="RefSeq" id="WP_087915587.1">
    <property type="nucleotide sequence ID" value="NZ_CP021780.1"/>
</dbReference>
<dbReference type="PANTHER" id="PTHR43394:SF1">
    <property type="entry name" value="ATP-BINDING CASSETTE SUB-FAMILY B MEMBER 10, MITOCHONDRIAL"/>
    <property type="match status" value="1"/>
</dbReference>
<feature type="transmembrane region" description="Helical" evidence="9">
    <location>
        <begin position="127"/>
        <end position="148"/>
    </location>
</feature>
<evidence type="ECO:0000256" key="2">
    <source>
        <dbReference type="ARBA" id="ARBA00022448"/>
    </source>
</evidence>
<evidence type="ECO:0000256" key="6">
    <source>
        <dbReference type="ARBA" id="ARBA00022840"/>
    </source>
</evidence>
<dbReference type="InterPro" id="IPR039421">
    <property type="entry name" value="Type_1_exporter"/>
</dbReference>
<dbReference type="GO" id="GO:0005524">
    <property type="term" value="F:ATP binding"/>
    <property type="evidence" value="ECO:0007669"/>
    <property type="project" value="UniProtKB-KW"/>
</dbReference>
<dbReference type="InterPro" id="IPR017871">
    <property type="entry name" value="ABC_transporter-like_CS"/>
</dbReference>
<dbReference type="PANTHER" id="PTHR43394">
    <property type="entry name" value="ATP-DEPENDENT PERMEASE MDL1, MITOCHONDRIAL"/>
    <property type="match status" value="1"/>
</dbReference>
<dbReference type="InterPro" id="IPR036640">
    <property type="entry name" value="ABC1_TM_sf"/>
</dbReference>
<evidence type="ECO:0000259" key="11">
    <source>
        <dbReference type="PROSITE" id="PS50929"/>
    </source>
</evidence>
<dbReference type="AlphaFoldDB" id="A0A2Z2KRG8"/>
<dbReference type="Pfam" id="PF00664">
    <property type="entry name" value="ABC_membrane"/>
    <property type="match status" value="1"/>
</dbReference>
<dbReference type="KEGG" id="pdh:B9T62_12830"/>
<dbReference type="SUPFAM" id="SSF52540">
    <property type="entry name" value="P-loop containing nucleoside triphosphate hydrolases"/>
    <property type="match status" value="1"/>
</dbReference>
<evidence type="ECO:0000256" key="3">
    <source>
        <dbReference type="ARBA" id="ARBA00022475"/>
    </source>
</evidence>
<feature type="transmembrane region" description="Helical" evidence="9">
    <location>
        <begin position="12"/>
        <end position="29"/>
    </location>
</feature>
<keyword evidence="7 9" id="KW-1133">Transmembrane helix</keyword>
<dbReference type="PROSITE" id="PS50893">
    <property type="entry name" value="ABC_TRANSPORTER_2"/>
    <property type="match status" value="1"/>
</dbReference>
<dbReference type="SUPFAM" id="SSF90123">
    <property type="entry name" value="ABC transporter transmembrane region"/>
    <property type="match status" value="1"/>
</dbReference>
<evidence type="ECO:0000259" key="10">
    <source>
        <dbReference type="PROSITE" id="PS50893"/>
    </source>
</evidence>
<evidence type="ECO:0000256" key="9">
    <source>
        <dbReference type="SAM" id="Phobius"/>
    </source>
</evidence>
<keyword evidence="5" id="KW-0547">Nucleotide-binding</keyword>
<reference evidence="12 13" key="1">
    <citation type="submission" date="2017-06" db="EMBL/GenBank/DDBJ databases">
        <title>Complete genome sequence of Paenibacillus donghaensis KCTC 13049T isolated from East Sea sediment, South Korea.</title>
        <authorList>
            <person name="Jung B.K."/>
            <person name="Hong S.-J."/>
            <person name="Shin J.-H."/>
        </authorList>
    </citation>
    <scope>NUCLEOTIDE SEQUENCE [LARGE SCALE GENOMIC DNA]</scope>
    <source>
        <strain evidence="12 13">KCTC 13049</strain>
    </source>
</reference>
<proteinExistence type="predicted"/>
<keyword evidence="8 9" id="KW-0472">Membrane</keyword>
<dbReference type="InterPro" id="IPR011527">
    <property type="entry name" value="ABC1_TM_dom"/>
</dbReference>
<dbReference type="InterPro" id="IPR003593">
    <property type="entry name" value="AAA+_ATPase"/>
</dbReference>
<gene>
    <name evidence="12" type="ORF">B9T62_12830</name>
</gene>
<dbReference type="GO" id="GO:0005886">
    <property type="term" value="C:plasma membrane"/>
    <property type="evidence" value="ECO:0007669"/>
    <property type="project" value="UniProtKB-SubCell"/>
</dbReference>
<keyword evidence="13" id="KW-1185">Reference proteome</keyword>
<feature type="transmembrane region" description="Helical" evidence="9">
    <location>
        <begin position="60"/>
        <end position="84"/>
    </location>
</feature>
<keyword evidence="4 9" id="KW-0812">Transmembrane</keyword>
<keyword evidence="3" id="KW-1003">Cell membrane</keyword>
<dbReference type="Gene3D" id="3.40.50.300">
    <property type="entry name" value="P-loop containing nucleotide triphosphate hydrolases"/>
    <property type="match status" value="1"/>
</dbReference>
<feature type="domain" description="ABC transmembrane type-1" evidence="11">
    <location>
        <begin position="18"/>
        <end position="305"/>
    </location>
</feature>
<sequence length="583" mass="64003">MVTILKYLKPKEWALFGISLLFIVTQVWLDLELPDYMSDITRLIQTPGSEMNEILAAGGWMLLCALGSLATSIIVAGIAARIAADFSSRLRSKLFDKVQSFSMEEINNFSTASLITRSTNDITQVQMLIVIGLQLLVKAPILAVWALLKITGKSWQWSLATGAAVGVLILVVGICIVLVLPKFQRLQQLTDNLNRVARENLTGLRVIRAYNAESYQEDKFSVANNELTRTNLFANNVMTMMMPSISLIMSGLSLAIYWIGAVMIQNAAGTAKMGLFSDMIVFSSYAMQVVMAFMMLIMIFILMPRAHVSAKRINEVLDTKASLEDGLLTSSPMDRVGEVEFRNVSFKYPDAEECVIEDISFTVNQGETVAFIGSTGCGKSTLVNLIPRFYDATAGEVLVDGINVSQYEQSALRNKMGYVSQKAILFGGTVSSNVAFGDNGSDLTSDVVDAVYTSQASDFVEKMEGSYEAQVAQGGSNLSGGQKQRLSIARAIARRPEILIFDDSFSALDYKTDRKLRSELKKESRGTTILIVAQRIGTIKDADRIIVLEAGRMAGMGTHDELMQSCSIYQEIAYSQLSKEELA</sequence>
<evidence type="ECO:0000256" key="1">
    <source>
        <dbReference type="ARBA" id="ARBA00004651"/>
    </source>
</evidence>
<evidence type="ECO:0000256" key="7">
    <source>
        <dbReference type="ARBA" id="ARBA00022989"/>
    </source>
</evidence>
<name>A0A2Z2KRG8_9BACL</name>
<dbReference type="FunFam" id="3.40.50.300:FF:000854">
    <property type="entry name" value="Multidrug ABC transporter ATP-binding protein"/>
    <property type="match status" value="1"/>
</dbReference>
<dbReference type="SMART" id="SM00382">
    <property type="entry name" value="AAA"/>
    <property type="match status" value="1"/>
</dbReference>
<dbReference type="InterPro" id="IPR003439">
    <property type="entry name" value="ABC_transporter-like_ATP-bd"/>
</dbReference>
<dbReference type="PROSITE" id="PS00211">
    <property type="entry name" value="ABC_TRANSPORTER_1"/>
    <property type="match status" value="1"/>
</dbReference>
<accession>A0A2Z2KRG8</accession>
<comment type="subcellular location">
    <subcellularLocation>
        <location evidence="1">Cell membrane</location>
        <topology evidence="1">Multi-pass membrane protein</topology>
    </subcellularLocation>
</comment>
<organism evidence="12 13">
    <name type="scientific">Paenibacillus donghaensis</name>
    <dbReference type="NCBI Taxonomy" id="414771"/>
    <lineage>
        <taxon>Bacteria</taxon>
        <taxon>Bacillati</taxon>
        <taxon>Bacillota</taxon>
        <taxon>Bacilli</taxon>
        <taxon>Bacillales</taxon>
        <taxon>Paenibacillaceae</taxon>
        <taxon>Paenibacillus</taxon>
    </lineage>
</organism>